<dbReference type="InterPro" id="IPR008948">
    <property type="entry name" value="L-Aspartase-like"/>
</dbReference>
<comment type="subcellular location">
    <subcellularLocation>
        <location evidence="6 9">Cytoplasm</location>
    </subcellularLocation>
</comment>
<evidence type="ECO:0000313" key="10">
    <source>
        <dbReference type="EMBL" id="QAT44035.1"/>
    </source>
</evidence>
<evidence type="ECO:0000256" key="3">
    <source>
        <dbReference type="ARBA" id="ARBA00022808"/>
    </source>
</evidence>
<dbReference type="FunFam" id="1.20.200.10:FF:000003">
    <property type="entry name" value="Histidine ammonia-lyase"/>
    <property type="match status" value="1"/>
</dbReference>
<dbReference type="CDD" id="cd00332">
    <property type="entry name" value="PAL-HAL"/>
    <property type="match status" value="1"/>
</dbReference>
<dbReference type="NCBIfam" id="TIGR01225">
    <property type="entry name" value="hutH"/>
    <property type="match status" value="1"/>
</dbReference>
<dbReference type="OrthoDB" id="9806955at2"/>
<evidence type="ECO:0000256" key="9">
    <source>
        <dbReference type="RuleBase" id="RU004480"/>
    </source>
</evidence>
<feature type="modified residue" description="2,3-didehydroalanine (Ser)" evidence="6">
    <location>
        <position position="155"/>
    </location>
</feature>
<dbReference type="FunFam" id="1.10.275.10:FF:000005">
    <property type="entry name" value="Histidine ammonia-lyase"/>
    <property type="match status" value="1"/>
</dbReference>
<evidence type="ECO:0000256" key="5">
    <source>
        <dbReference type="ARBA" id="ARBA00049269"/>
    </source>
</evidence>
<sequence>MNNYNKRTRGKKMSITINGTHLTVEEVIRVARYDEEVTITPEAQAAVKKARDYVDKKLAEGAVIYGLTTGFGKFADTFISSDETADLQRNLIISHTCALGNGLPREVVRAAMLLRCNALSRGNSGIRPATLNTLVDMLNKGVHPVIPEKGSLGASGDLAPLSHMVLTMIGEGDAEYKGEIMPGAEAMKKAGIPVVQLAAKEGLALINGTQIMTAIGVNVLWDALDLLKVADIATAMTAEALNGIKKAYDHKVHDVRGHQGQKDVAENLLTLLKESDNAQDVNPNKVQDPYSLRCIPQIHGASRDAVQYVYDAVTREINAVTDNPLIFPDEDEVISGGNFHGQPMALAFDFLKMAIAELADVSERRTERLVNPQLSEGLPAFLTKHGGVCSGFMIAQYAAASMVSENKIYAHPACVDSIPSSGNQEDHVSMGTTAARTAAMILDNAQKVLGIELFAASQGIWLRGETGLAKGTQAAYDFIRQTVEPVEQDVIMHYELKKFDEMIKDHSIVEAVEKVVKLI</sequence>
<gene>
    <name evidence="6 10" type="primary">hutH</name>
    <name evidence="10" type="ORF">EQM06_00440</name>
</gene>
<dbReference type="Proteomes" id="UP000287601">
    <property type="component" value="Chromosome"/>
</dbReference>
<keyword evidence="11" id="KW-1185">Reference proteome</keyword>
<feature type="cross-link" description="5-imidazolinone (Ala-Gly)" evidence="6">
    <location>
        <begin position="154"/>
        <end position="156"/>
    </location>
</feature>
<dbReference type="PANTHER" id="PTHR10362">
    <property type="entry name" value="HISTIDINE AMMONIA-LYASE"/>
    <property type="match status" value="1"/>
</dbReference>
<dbReference type="NCBIfam" id="NF006871">
    <property type="entry name" value="PRK09367.1"/>
    <property type="match status" value="1"/>
</dbReference>
<name>A0A410PYS8_9FIRM</name>
<comment type="similarity">
    <text evidence="6 7">Belongs to the PAL/histidase family.</text>
</comment>
<protein>
    <recommendedName>
        <fullName evidence="2 6">Histidine ammonia-lyase</fullName>
        <shortName evidence="6">Histidase</shortName>
        <ecNumber evidence="2 6">4.3.1.3</ecNumber>
    </recommendedName>
</protein>
<keyword evidence="4 6" id="KW-0456">Lyase</keyword>
<keyword evidence="3 6" id="KW-0369">Histidine metabolism</keyword>
<comment type="catalytic activity">
    <reaction evidence="5 6 8">
        <text>L-histidine = trans-urocanate + NH4(+)</text>
        <dbReference type="Rhea" id="RHEA:21232"/>
        <dbReference type="ChEBI" id="CHEBI:17771"/>
        <dbReference type="ChEBI" id="CHEBI:28938"/>
        <dbReference type="ChEBI" id="CHEBI:57595"/>
        <dbReference type="EC" id="4.3.1.3"/>
    </reaction>
</comment>
<evidence type="ECO:0000256" key="2">
    <source>
        <dbReference type="ARBA" id="ARBA00012994"/>
    </source>
</evidence>
<dbReference type="PROSITE" id="PS00488">
    <property type="entry name" value="PAL_HISTIDASE"/>
    <property type="match status" value="1"/>
</dbReference>
<dbReference type="HAMAP" id="MF_00229">
    <property type="entry name" value="His_ammonia_lyase"/>
    <property type="match status" value="1"/>
</dbReference>
<dbReference type="KEGG" id="amij:EQM06_00440"/>
<dbReference type="GO" id="GO:0004397">
    <property type="term" value="F:histidine ammonia-lyase activity"/>
    <property type="evidence" value="ECO:0007669"/>
    <property type="project" value="UniProtKB-UniRule"/>
</dbReference>
<proteinExistence type="inferred from homology"/>
<dbReference type="InterPro" id="IPR022313">
    <property type="entry name" value="Phe/His_NH3-lyase_AS"/>
</dbReference>
<reference evidence="10 11" key="1">
    <citation type="submission" date="2019-01" db="EMBL/GenBank/DDBJ databases">
        <title>Draft genomes of a novel of Aminipila strains.</title>
        <authorList>
            <person name="Ma S."/>
        </authorList>
    </citation>
    <scope>NUCLEOTIDE SEQUENCE [LARGE SCALE GENOMIC DNA]</scope>
    <source>
        <strain evidence="11">JN-39</strain>
    </source>
</reference>
<dbReference type="EMBL" id="CP035281">
    <property type="protein sequence ID" value="QAT44035.1"/>
    <property type="molecule type" value="Genomic_DNA"/>
</dbReference>
<comment type="PTM">
    <text evidence="6">Contains an active site 4-methylidene-imidazol-5-one (MIO), which is formed autocatalytically by cyclization and dehydration of residues Ala-Ser-Gly.</text>
</comment>
<accession>A0A410PYS8</accession>
<dbReference type="InterPro" id="IPR005921">
    <property type="entry name" value="HutH"/>
</dbReference>
<dbReference type="InterPro" id="IPR001106">
    <property type="entry name" value="Aromatic_Lyase"/>
</dbReference>
<dbReference type="Gene3D" id="1.10.275.10">
    <property type="entry name" value="Fumarase/aspartase (N-terminal domain)"/>
    <property type="match status" value="1"/>
</dbReference>
<dbReference type="Gene3D" id="1.20.200.10">
    <property type="entry name" value="Fumarase/aspartase (Central domain)"/>
    <property type="match status" value="1"/>
</dbReference>
<evidence type="ECO:0000313" key="11">
    <source>
        <dbReference type="Proteomes" id="UP000287601"/>
    </source>
</evidence>
<evidence type="ECO:0000256" key="6">
    <source>
        <dbReference type="HAMAP-Rule" id="MF_00229"/>
    </source>
</evidence>
<evidence type="ECO:0000256" key="8">
    <source>
        <dbReference type="RuleBase" id="RU004479"/>
    </source>
</evidence>
<dbReference type="GO" id="GO:0019556">
    <property type="term" value="P:L-histidine catabolic process to glutamate and formamide"/>
    <property type="evidence" value="ECO:0007669"/>
    <property type="project" value="UniProtKB-UniPathway"/>
</dbReference>
<dbReference type="EC" id="4.3.1.3" evidence="2 6"/>
<dbReference type="AlphaFoldDB" id="A0A410PYS8"/>
<dbReference type="Pfam" id="PF00221">
    <property type="entry name" value="Lyase_aromatic"/>
    <property type="match status" value="1"/>
</dbReference>
<dbReference type="GO" id="GO:0019557">
    <property type="term" value="P:L-histidine catabolic process to glutamate and formate"/>
    <property type="evidence" value="ECO:0007669"/>
    <property type="project" value="UniProtKB-UniPathway"/>
</dbReference>
<dbReference type="GO" id="GO:0005737">
    <property type="term" value="C:cytoplasm"/>
    <property type="evidence" value="ECO:0007669"/>
    <property type="project" value="UniProtKB-SubCell"/>
</dbReference>
<evidence type="ECO:0000256" key="4">
    <source>
        <dbReference type="ARBA" id="ARBA00023239"/>
    </source>
</evidence>
<comment type="pathway">
    <text evidence="1 6 8">Amino-acid degradation; L-histidine degradation into L-glutamate; N-formimidoyl-L-glutamate from L-histidine: step 1/3.</text>
</comment>
<dbReference type="InterPro" id="IPR024083">
    <property type="entry name" value="Fumarase/histidase_N"/>
</dbReference>
<dbReference type="UniPathway" id="UPA00379">
    <property type="reaction ID" value="UER00549"/>
</dbReference>
<evidence type="ECO:0000256" key="7">
    <source>
        <dbReference type="RuleBase" id="RU003954"/>
    </source>
</evidence>
<dbReference type="SUPFAM" id="SSF48557">
    <property type="entry name" value="L-aspartase-like"/>
    <property type="match status" value="1"/>
</dbReference>
<evidence type="ECO:0000256" key="1">
    <source>
        <dbReference type="ARBA" id="ARBA00005113"/>
    </source>
</evidence>
<organism evidence="10 11">
    <name type="scientific">Aminipila luticellarii</name>
    <dbReference type="NCBI Taxonomy" id="2507160"/>
    <lineage>
        <taxon>Bacteria</taxon>
        <taxon>Bacillati</taxon>
        <taxon>Bacillota</taxon>
        <taxon>Clostridia</taxon>
        <taxon>Peptostreptococcales</taxon>
        <taxon>Anaerovoracaceae</taxon>
        <taxon>Aminipila</taxon>
    </lineage>
</organism>
<keyword evidence="6" id="KW-0963">Cytoplasm</keyword>